<dbReference type="InterPro" id="IPR050383">
    <property type="entry name" value="GlyoxalaseI/FosfomycinResist"/>
</dbReference>
<accession>I4EMA1</accession>
<reference evidence="2 3" key="1">
    <citation type="journal article" date="2012" name="ISME J.">
        <title>Nitrification expanded: discovery, physiology and genomics of a nitrite-oxidizing bacterium from the phylum Chloroflexi.</title>
        <authorList>
            <person name="Sorokin D.Y."/>
            <person name="Lucker S."/>
            <person name="Vejmelkova D."/>
            <person name="Kostrikina N.A."/>
            <person name="Kleerebezem R."/>
            <person name="Rijpstra W.I."/>
            <person name="Damste J.S."/>
            <person name="Le Paslier D."/>
            <person name="Muyzer G."/>
            <person name="Wagner M."/>
            <person name="van Loosdrecht M.C."/>
            <person name="Daims H."/>
        </authorList>
    </citation>
    <scope>NUCLEOTIDE SEQUENCE [LARGE SCALE GENOMIC DNA]</scope>
    <source>
        <strain evidence="3">none</strain>
    </source>
</reference>
<dbReference type="InterPro" id="IPR004360">
    <property type="entry name" value="Glyas_Fos-R_dOase_dom"/>
</dbReference>
<dbReference type="SUPFAM" id="SSF54593">
    <property type="entry name" value="Glyoxalase/Bleomycin resistance protein/Dihydroxybiphenyl dioxygenase"/>
    <property type="match status" value="1"/>
</dbReference>
<dbReference type="PANTHER" id="PTHR21366:SF14">
    <property type="entry name" value="GLYOXALASE DOMAIN-CONTAINING PROTEIN 5"/>
    <property type="match status" value="1"/>
</dbReference>
<dbReference type="OrthoDB" id="152104at2"/>
<comment type="caution">
    <text evidence="2">The sequence shown here is derived from an EMBL/GenBank/DDBJ whole genome shotgun (WGS) entry which is preliminary data.</text>
</comment>
<dbReference type="InterPro" id="IPR037523">
    <property type="entry name" value="VOC_core"/>
</dbReference>
<proteinExistence type="predicted"/>
<feature type="domain" description="VOC" evidence="1">
    <location>
        <begin position="12"/>
        <end position="135"/>
    </location>
</feature>
<dbReference type="Pfam" id="PF00903">
    <property type="entry name" value="Glyoxalase"/>
    <property type="match status" value="1"/>
</dbReference>
<evidence type="ECO:0000313" key="2">
    <source>
        <dbReference type="EMBL" id="CCF85814.1"/>
    </source>
</evidence>
<dbReference type="Gene3D" id="3.10.180.10">
    <property type="entry name" value="2,3-Dihydroxybiphenyl 1,2-Dioxygenase, domain 1"/>
    <property type="match status" value="1"/>
</dbReference>
<dbReference type="EMBL" id="CAGS01000533">
    <property type="protein sequence ID" value="CCF85814.1"/>
    <property type="molecule type" value="Genomic_DNA"/>
</dbReference>
<evidence type="ECO:0000313" key="3">
    <source>
        <dbReference type="Proteomes" id="UP000004221"/>
    </source>
</evidence>
<protein>
    <submittedName>
        <fullName evidence="2">Putative Glyoxalase</fullName>
    </submittedName>
</protein>
<dbReference type="AlphaFoldDB" id="I4EMA1"/>
<gene>
    <name evidence="2" type="ORF">NITHO_5790002</name>
</gene>
<dbReference type="InterPro" id="IPR029068">
    <property type="entry name" value="Glyas_Bleomycin-R_OHBP_Dase"/>
</dbReference>
<dbReference type="RefSeq" id="WP_008481032.1">
    <property type="nucleotide sequence ID" value="NZ_CAGS01000533.1"/>
</dbReference>
<evidence type="ECO:0000259" key="1">
    <source>
        <dbReference type="PROSITE" id="PS51819"/>
    </source>
</evidence>
<sequence length="142" mass="15372">MDLQPPAAAIIGFDHINLQTRDPNRAVDFYTGVLGLRLVRADRDDAGSILFASLRAGDLLIDLQPASGEWSGGPSGLNHFCLLVEPADFDSLLSRLQSLGVTITEGPVRRQGAFGYGISIYIRDPDGHGIELKHYGDPRISD</sequence>
<dbReference type="Proteomes" id="UP000004221">
    <property type="component" value="Unassembled WGS sequence"/>
</dbReference>
<dbReference type="PANTHER" id="PTHR21366">
    <property type="entry name" value="GLYOXALASE FAMILY PROTEIN"/>
    <property type="match status" value="1"/>
</dbReference>
<dbReference type="PROSITE" id="PS51819">
    <property type="entry name" value="VOC"/>
    <property type="match status" value="1"/>
</dbReference>
<organism evidence="2 3">
    <name type="scientific">Nitrolancea hollandica Lb</name>
    <dbReference type="NCBI Taxonomy" id="1129897"/>
    <lineage>
        <taxon>Bacteria</taxon>
        <taxon>Pseudomonadati</taxon>
        <taxon>Thermomicrobiota</taxon>
        <taxon>Thermomicrobia</taxon>
        <taxon>Sphaerobacterales</taxon>
        <taxon>Sphaerobacterineae</taxon>
        <taxon>Sphaerobacteraceae</taxon>
        <taxon>Nitrolancea</taxon>
    </lineage>
</organism>
<name>I4EMA1_9BACT</name>
<keyword evidence="3" id="KW-1185">Reference proteome</keyword>